<organism evidence="1 2">
    <name type="scientific">Bdellovibrio bacteriovorus str. Tiberius</name>
    <dbReference type="NCBI Taxonomy" id="1069642"/>
    <lineage>
        <taxon>Bacteria</taxon>
        <taxon>Pseudomonadati</taxon>
        <taxon>Bdellovibrionota</taxon>
        <taxon>Bdellovibrionia</taxon>
        <taxon>Bdellovibrionales</taxon>
        <taxon>Pseudobdellovibrionaceae</taxon>
        <taxon>Bdellovibrio</taxon>
    </lineage>
</organism>
<name>K7YSD6_BDEBC</name>
<reference evidence="1 2" key="1">
    <citation type="journal article" date="2012" name="BMC Genomics">
        <title>Genome analysis of a simultaneously predatory and prey-independent, novel Bdellovibrio bacteriovorus from the River Tiber, supports in silico predictions of both ancient and recent lateral gene transfer from diverse bacteria.</title>
        <authorList>
            <person name="Hobley L."/>
            <person name="Lerner T.R."/>
            <person name="Williams L.E."/>
            <person name="Lambert C."/>
            <person name="Till R."/>
            <person name="Milner D.S."/>
            <person name="Basford S.M."/>
            <person name="Capeness M.J."/>
            <person name="Fenton A.K."/>
            <person name="Atterbury R.J."/>
            <person name="Harris M.A."/>
            <person name="Sockett R.E."/>
        </authorList>
    </citation>
    <scope>NUCLEOTIDE SEQUENCE [LARGE SCALE GENOMIC DNA]</scope>
    <source>
        <strain evidence="1 2">Tiberius</strain>
    </source>
</reference>
<dbReference type="PATRIC" id="fig|1069642.3.peg.812"/>
<dbReference type="PANTHER" id="PTHR40278">
    <property type="entry name" value="DNA UTILIZATION PROTEIN HOFN"/>
    <property type="match status" value="1"/>
</dbReference>
<dbReference type="OrthoDB" id="5294403at2"/>
<dbReference type="HOGENOM" id="CLU_1346716_0_0_7"/>
<evidence type="ECO:0000313" key="2">
    <source>
        <dbReference type="Proteomes" id="UP000010074"/>
    </source>
</evidence>
<dbReference type="AlphaFoldDB" id="K7YSD6"/>
<dbReference type="EMBL" id="CP002930">
    <property type="protein sequence ID" value="AFY00528.1"/>
    <property type="molecule type" value="Genomic_DNA"/>
</dbReference>
<evidence type="ECO:0000313" key="1">
    <source>
        <dbReference type="EMBL" id="AFY00528.1"/>
    </source>
</evidence>
<sequence>MIKINLASQAASSGGGSIGASLGISSDSFMGADEIRKEALKRIVLLLMGPLALYIYENQNVPGKVAELNSKNQILAELQTYNAKAADSVAEIKKFKEDEALMEARISALEKISKDRQREIRVLDLLQTVIPEKAWLTRIQVNPTRVNIQGLALSDFEVSQFLEALTKSVFLMDVNLVSSSETVTDGVSLKKFEISCLLERANE</sequence>
<dbReference type="InterPro" id="IPR007813">
    <property type="entry name" value="PilN"/>
</dbReference>
<dbReference type="KEGG" id="bbat:Bdt_0822"/>
<dbReference type="RefSeq" id="WP_015090003.1">
    <property type="nucleotide sequence ID" value="NC_019567.1"/>
</dbReference>
<proteinExistence type="predicted"/>
<dbReference type="InterPro" id="IPR052534">
    <property type="entry name" value="Extracell_DNA_Util/SecSys_Comp"/>
</dbReference>
<dbReference type="STRING" id="1069642.Bdt_0822"/>
<dbReference type="PANTHER" id="PTHR40278:SF1">
    <property type="entry name" value="DNA UTILIZATION PROTEIN HOFN"/>
    <property type="match status" value="1"/>
</dbReference>
<gene>
    <name evidence="1" type="primary">pilN</name>
    <name evidence="1" type="ORF">Bdt_0822</name>
</gene>
<dbReference type="Proteomes" id="UP000010074">
    <property type="component" value="Chromosome"/>
</dbReference>
<accession>K7YSD6</accession>
<dbReference type="Pfam" id="PF05137">
    <property type="entry name" value="PilN"/>
    <property type="match status" value="1"/>
</dbReference>
<protein>
    <submittedName>
        <fullName evidence="1">Fimbrial assembly membrane protein</fullName>
    </submittedName>
</protein>